<sequence>MRECLTRCFPLFFFVTCLPLREAARPASSLFRAGARKEQSFFFSFLSGRGEKPSGIVEPTSSFIHYAETKGGRKKRRCMSLFLHMRTRGLYVCVSVECVFVSHVLPGMTP</sequence>
<protein>
    <submittedName>
        <fullName evidence="2">Putative secreted protein</fullName>
    </submittedName>
</protein>
<name>A0A4D5S1N9_IXOSC</name>
<dbReference type="AlphaFoldDB" id="A0A4D5S1N9"/>
<evidence type="ECO:0000313" key="2">
    <source>
        <dbReference type="EMBL" id="MOY42007.1"/>
    </source>
</evidence>
<organism evidence="2">
    <name type="scientific">Ixodes scapularis</name>
    <name type="common">Black-legged tick</name>
    <name type="synonym">Deer tick</name>
    <dbReference type="NCBI Taxonomy" id="6945"/>
    <lineage>
        <taxon>Eukaryota</taxon>
        <taxon>Metazoa</taxon>
        <taxon>Ecdysozoa</taxon>
        <taxon>Arthropoda</taxon>
        <taxon>Chelicerata</taxon>
        <taxon>Arachnida</taxon>
        <taxon>Acari</taxon>
        <taxon>Parasitiformes</taxon>
        <taxon>Ixodida</taxon>
        <taxon>Ixodoidea</taxon>
        <taxon>Ixodidae</taxon>
        <taxon>Ixodinae</taxon>
        <taxon>Ixodes</taxon>
    </lineage>
</organism>
<feature type="chain" id="PRO_5020031587" evidence="1">
    <location>
        <begin position="24"/>
        <end position="110"/>
    </location>
</feature>
<feature type="signal peptide" evidence="1">
    <location>
        <begin position="1"/>
        <end position="23"/>
    </location>
</feature>
<accession>A0A4D5S1N9</accession>
<dbReference type="EMBL" id="GHJT01008036">
    <property type="protein sequence ID" value="MOY42007.1"/>
    <property type="molecule type" value="Transcribed_RNA"/>
</dbReference>
<reference evidence="2" key="1">
    <citation type="submission" date="2019-04" db="EMBL/GenBank/DDBJ databases">
        <title>An insight into the mialome of Ixodes scapularis.</title>
        <authorList>
            <person name="Ribeiro J.M."/>
            <person name="Mather T.N."/>
            <person name="Karim S."/>
        </authorList>
    </citation>
    <scope>NUCLEOTIDE SEQUENCE</scope>
</reference>
<evidence type="ECO:0000256" key="1">
    <source>
        <dbReference type="SAM" id="SignalP"/>
    </source>
</evidence>
<proteinExistence type="predicted"/>
<keyword evidence="1" id="KW-0732">Signal</keyword>